<dbReference type="InterPro" id="IPR010982">
    <property type="entry name" value="Lambda_DNA-bd_dom_sf"/>
</dbReference>
<dbReference type="Gene3D" id="2.60.120.10">
    <property type="entry name" value="Jelly Rolls"/>
    <property type="match status" value="1"/>
</dbReference>
<evidence type="ECO:0000256" key="1">
    <source>
        <dbReference type="ARBA" id="ARBA00023125"/>
    </source>
</evidence>
<evidence type="ECO:0000313" key="3">
    <source>
        <dbReference type="EMBL" id="PZQ48207.1"/>
    </source>
</evidence>
<dbReference type="Pfam" id="PF07883">
    <property type="entry name" value="Cupin_2"/>
    <property type="match status" value="1"/>
</dbReference>
<dbReference type="PANTHER" id="PTHR46797">
    <property type="entry name" value="HTH-TYPE TRANSCRIPTIONAL REGULATOR"/>
    <property type="match status" value="1"/>
</dbReference>
<protein>
    <recommendedName>
        <fullName evidence="2">HTH cro/C1-type domain-containing protein</fullName>
    </recommendedName>
</protein>
<dbReference type="SUPFAM" id="SSF47413">
    <property type="entry name" value="lambda repressor-like DNA-binding domains"/>
    <property type="match status" value="1"/>
</dbReference>
<name>A0A2W5PTW5_RHOSU</name>
<dbReference type="SUPFAM" id="SSF51182">
    <property type="entry name" value="RmlC-like cupins"/>
    <property type="match status" value="1"/>
</dbReference>
<dbReference type="EMBL" id="QFPW01000013">
    <property type="protein sequence ID" value="PZQ48207.1"/>
    <property type="molecule type" value="Genomic_DNA"/>
</dbReference>
<dbReference type="Pfam" id="PF01381">
    <property type="entry name" value="HTH_3"/>
    <property type="match status" value="1"/>
</dbReference>
<gene>
    <name evidence="3" type="ORF">DI556_15415</name>
</gene>
<keyword evidence="1" id="KW-0238">DNA-binding</keyword>
<dbReference type="CDD" id="cd00093">
    <property type="entry name" value="HTH_XRE"/>
    <property type="match status" value="1"/>
</dbReference>
<sequence length="163" mass="17450">MTLQQLADKSGISASMLSLAERGLASPSIGSLIVVSEALGTSMSKLLETSDHTDDLVVRASDVQVVVTPHNVVRRVLKEDRKTGVSIALNEYAPNTASNETPLSHEGFEYGLVLEGSIEVVVDGVSHLLSEGDLISYASQRPHRIRNIGAGVARTVWFNTARP</sequence>
<comment type="caution">
    <text evidence="3">The sequence shown here is derived from an EMBL/GenBank/DDBJ whole genome shotgun (WGS) entry which is preliminary data.</text>
</comment>
<reference evidence="3 4" key="1">
    <citation type="submission" date="2017-08" db="EMBL/GenBank/DDBJ databases">
        <title>Infants hospitalized years apart are colonized by the same room-sourced microbial strains.</title>
        <authorList>
            <person name="Brooks B."/>
            <person name="Olm M.R."/>
            <person name="Firek B.A."/>
            <person name="Baker R."/>
            <person name="Thomas B.C."/>
            <person name="Morowitz M.J."/>
            <person name="Banfield J.F."/>
        </authorList>
    </citation>
    <scope>NUCLEOTIDE SEQUENCE [LARGE SCALE GENOMIC DNA]</scope>
    <source>
        <strain evidence="3">S2_005_002_R2_34</strain>
    </source>
</reference>
<organism evidence="3 4">
    <name type="scientific">Rhodovulum sulfidophilum</name>
    <name type="common">Rhodobacter sulfidophilus</name>
    <dbReference type="NCBI Taxonomy" id="35806"/>
    <lineage>
        <taxon>Bacteria</taxon>
        <taxon>Pseudomonadati</taxon>
        <taxon>Pseudomonadota</taxon>
        <taxon>Alphaproteobacteria</taxon>
        <taxon>Rhodobacterales</taxon>
        <taxon>Paracoccaceae</taxon>
        <taxon>Rhodovulum</taxon>
    </lineage>
</organism>
<dbReference type="InterPro" id="IPR013096">
    <property type="entry name" value="Cupin_2"/>
</dbReference>
<feature type="domain" description="HTH cro/C1-type" evidence="2">
    <location>
        <begin position="1"/>
        <end position="46"/>
    </location>
</feature>
<dbReference type="InterPro" id="IPR001387">
    <property type="entry name" value="Cro/C1-type_HTH"/>
</dbReference>
<dbReference type="Proteomes" id="UP000249185">
    <property type="component" value="Unassembled WGS sequence"/>
</dbReference>
<evidence type="ECO:0000313" key="4">
    <source>
        <dbReference type="Proteomes" id="UP000249185"/>
    </source>
</evidence>
<dbReference type="PANTHER" id="PTHR46797:SF10">
    <property type="entry name" value="BLR1115 PROTEIN"/>
    <property type="match status" value="1"/>
</dbReference>
<dbReference type="GO" id="GO:0003677">
    <property type="term" value="F:DNA binding"/>
    <property type="evidence" value="ECO:0007669"/>
    <property type="project" value="UniProtKB-KW"/>
</dbReference>
<dbReference type="InterPro" id="IPR014710">
    <property type="entry name" value="RmlC-like_jellyroll"/>
</dbReference>
<evidence type="ECO:0000259" key="2">
    <source>
        <dbReference type="PROSITE" id="PS50943"/>
    </source>
</evidence>
<dbReference type="CDD" id="cd02209">
    <property type="entry name" value="cupin_XRE_C"/>
    <property type="match status" value="1"/>
</dbReference>
<dbReference type="InterPro" id="IPR011051">
    <property type="entry name" value="RmlC_Cupin_sf"/>
</dbReference>
<accession>A0A2W5PTW5</accession>
<dbReference type="GO" id="GO:0005829">
    <property type="term" value="C:cytosol"/>
    <property type="evidence" value="ECO:0007669"/>
    <property type="project" value="TreeGrafter"/>
</dbReference>
<dbReference type="Gene3D" id="1.10.260.40">
    <property type="entry name" value="lambda repressor-like DNA-binding domains"/>
    <property type="match status" value="1"/>
</dbReference>
<dbReference type="AlphaFoldDB" id="A0A2W5PTW5"/>
<dbReference type="InterPro" id="IPR050807">
    <property type="entry name" value="TransReg_Diox_bact_type"/>
</dbReference>
<proteinExistence type="predicted"/>
<dbReference type="PROSITE" id="PS50943">
    <property type="entry name" value="HTH_CROC1"/>
    <property type="match status" value="1"/>
</dbReference>
<dbReference type="GO" id="GO:0003700">
    <property type="term" value="F:DNA-binding transcription factor activity"/>
    <property type="evidence" value="ECO:0007669"/>
    <property type="project" value="TreeGrafter"/>
</dbReference>